<evidence type="ECO:0000313" key="6">
    <source>
        <dbReference type="Proteomes" id="UP000009374"/>
    </source>
</evidence>
<dbReference type="GO" id="GO:0016020">
    <property type="term" value="C:membrane"/>
    <property type="evidence" value="ECO:0007669"/>
    <property type="project" value="InterPro"/>
</dbReference>
<proteinExistence type="predicted"/>
<reference evidence="5 6" key="1">
    <citation type="journal article" date="2009" name="Appl. Environ. Microbiol.">
        <title>Community genomic and proteomic analyses of chemoautotrophic iron-oxidizing "Leptospirillum rubarum" (Group II) and "Leptospirillum ferrodiazotrophum" (Group III) bacteria in acid mine drainage biofilms.</title>
        <authorList>
            <person name="Goltsman D.S."/>
            <person name="Denef V.J."/>
            <person name="Singer S.W."/>
            <person name="VerBerkmoes N.C."/>
            <person name="Lefsrud M."/>
            <person name="Mueller R.S."/>
            <person name="Dick G.J."/>
            <person name="Sun C.L."/>
            <person name="Wheeler K.E."/>
            <person name="Zemla A."/>
            <person name="Baker B.J."/>
            <person name="Hauser L."/>
            <person name="Land M."/>
            <person name="Shah M.B."/>
            <person name="Thelen M.P."/>
            <person name="Hettich R.L."/>
            <person name="Banfield J.F."/>
        </authorList>
    </citation>
    <scope>NUCLEOTIDE SEQUENCE [LARGE SCALE GENOMIC DNA]</scope>
</reference>
<dbReference type="GO" id="GO:0007165">
    <property type="term" value="P:signal transduction"/>
    <property type="evidence" value="ECO:0007669"/>
    <property type="project" value="UniProtKB-KW"/>
</dbReference>
<dbReference type="InterPro" id="IPR004089">
    <property type="entry name" value="MCPsignal_dom"/>
</dbReference>
<evidence type="ECO:0000256" key="3">
    <source>
        <dbReference type="SAM" id="MobiDB-lite"/>
    </source>
</evidence>
<dbReference type="EMBL" id="GG693888">
    <property type="protein sequence ID" value="EES51512.1"/>
    <property type="molecule type" value="Genomic_DNA"/>
</dbReference>
<dbReference type="SMART" id="SM00283">
    <property type="entry name" value="MA"/>
    <property type="match status" value="1"/>
</dbReference>
<evidence type="ECO:0000256" key="1">
    <source>
        <dbReference type="ARBA" id="ARBA00023224"/>
    </source>
</evidence>
<keyword evidence="6" id="KW-1185">Reference proteome</keyword>
<dbReference type="PROSITE" id="PS50111">
    <property type="entry name" value="CHEMOTAXIS_TRANSDUC_2"/>
    <property type="match status" value="1"/>
</dbReference>
<feature type="region of interest" description="Disordered" evidence="3">
    <location>
        <begin position="1"/>
        <end position="37"/>
    </location>
</feature>
<accession>C6I0R2</accession>
<dbReference type="SUPFAM" id="SSF58104">
    <property type="entry name" value="Methyl-accepting chemotaxis protein (MCP) signaling domain"/>
    <property type="match status" value="1"/>
</dbReference>
<dbReference type="PANTHER" id="PTHR32089:SF112">
    <property type="entry name" value="LYSOZYME-LIKE PROTEIN-RELATED"/>
    <property type="match status" value="1"/>
</dbReference>
<dbReference type="AlphaFoldDB" id="C6I0R2"/>
<dbReference type="Proteomes" id="UP000009374">
    <property type="component" value="Unassembled WGS sequence"/>
</dbReference>
<dbReference type="Pfam" id="PF13682">
    <property type="entry name" value="CZB"/>
    <property type="match status" value="1"/>
</dbReference>
<keyword evidence="1 2" id="KW-0807">Transducer</keyword>
<name>C6I0R2_9BACT</name>
<dbReference type="Gene3D" id="1.10.287.950">
    <property type="entry name" value="Methyl-accepting chemotaxis protein"/>
    <property type="match status" value="1"/>
</dbReference>
<protein>
    <submittedName>
        <fullName evidence="5">Methyl-accepting chemotaxis sensory transducer</fullName>
    </submittedName>
</protein>
<evidence type="ECO:0000313" key="5">
    <source>
        <dbReference type="EMBL" id="EES51512.1"/>
    </source>
</evidence>
<dbReference type="Gene3D" id="1.20.120.30">
    <property type="entry name" value="Aspartate receptor, ligand-binding domain"/>
    <property type="match status" value="1"/>
</dbReference>
<sequence length="365" mass="39599">MGLFNRHPAPAREESSEPLMRSGDSPMNSELAARASQAEREAEMARQEVERTKATMEFTRRILSHVKDFGESIFTVRSSLVSLSEVLASEKTAMAETDRVALQASQTVNGISENMTRLSQASQTAAREVEGLSERAGQIGAIVNAIREIADQTNLLALNAAIESARAGEQGRGFAVVADEVRKLASRTSTATQEISSLVTAIQNATQSAKVAMEALSEQSGILSAAGAGASQSMEGMVSSFRHMESTIESSALGGFIEVVKMDHLVFKFEVYLVLFGLSDKKPESFASHRNCRLGKWYYDEDGRKLSGKSAFRELEAPHEAVHKYGLEALTNFVSGNLDRAVESLQAMDKASMEVLTQLDRLGKP</sequence>
<gene>
    <name evidence="5" type="ORF">UBAL3_95950010</name>
</gene>
<evidence type="ECO:0000259" key="4">
    <source>
        <dbReference type="PROSITE" id="PS50111"/>
    </source>
</evidence>
<evidence type="ECO:0000256" key="2">
    <source>
        <dbReference type="PROSITE-ProRule" id="PRU00284"/>
    </source>
</evidence>
<organism evidence="5 6">
    <name type="scientific">Leptospirillum ferrodiazotrophum</name>
    <dbReference type="NCBI Taxonomy" id="412449"/>
    <lineage>
        <taxon>Bacteria</taxon>
        <taxon>Pseudomonadati</taxon>
        <taxon>Nitrospirota</taxon>
        <taxon>Nitrospiria</taxon>
        <taxon>Nitrospirales</taxon>
        <taxon>Nitrospiraceae</taxon>
        <taxon>Leptospirillum</taxon>
    </lineage>
</organism>
<dbReference type="Pfam" id="PF00015">
    <property type="entry name" value="MCPsignal"/>
    <property type="match status" value="1"/>
</dbReference>
<dbReference type="PANTHER" id="PTHR32089">
    <property type="entry name" value="METHYL-ACCEPTING CHEMOTAXIS PROTEIN MCPB"/>
    <property type="match status" value="1"/>
</dbReference>
<feature type="domain" description="Methyl-accepting transducer" evidence="4">
    <location>
        <begin position="37"/>
        <end position="253"/>
    </location>
</feature>
<dbReference type="InterPro" id="IPR025991">
    <property type="entry name" value="Chemoreceptor_zinc-bind_dom"/>
</dbReference>